<reference evidence="1" key="1">
    <citation type="submission" date="2014-11" db="EMBL/GenBank/DDBJ databases">
        <authorList>
            <person name="Amaro Gonzalez C."/>
        </authorList>
    </citation>
    <scope>NUCLEOTIDE SEQUENCE</scope>
</reference>
<proteinExistence type="predicted"/>
<reference evidence="1" key="2">
    <citation type="journal article" date="2015" name="Fish Shellfish Immunol.">
        <title>Early steps in the European eel (Anguilla anguilla)-Vibrio vulnificus interaction in the gills: Role of the RtxA13 toxin.</title>
        <authorList>
            <person name="Callol A."/>
            <person name="Pajuelo D."/>
            <person name="Ebbesson L."/>
            <person name="Teles M."/>
            <person name="MacKenzie S."/>
            <person name="Amaro C."/>
        </authorList>
    </citation>
    <scope>NUCLEOTIDE SEQUENCE</scope>
</reference>
<evidence type="ECO:0000313" key="1">
    <source>
        <dbReference type="EMBL" id="JAH54212.1"/>
    </source>
</evidence>
<name>A0A0E9TL47_ANGAN</name>
<dbReference type="AlphaFoldDB" id="A0A0E9TL47"/>
<dbReference type="EMBL" id="GBXM01054365">
    <property type="protein sequence ID" value="JAH54212.1"/>
    <property type="molecule type" value="Transcribed_RNA"/>
</dbReference>
<organism evidence="1">
    <name type="scientific">Anguilla anguilla</name>
    <name type="common">European freshwater eel</name>
    <name type="synonym">Muraena anguilla</name>
    <dbReference type="NCBI Taxonomy" id="7936"/>
    <lineage>
        <taxon>Eukaryota</taxon>
        <taxon>Metazoa</taxon>
        <taxon>Chordata</taxon>
        <taxon>Craniata</taxon>
        <taxon>Vertebrata</taxon>
        <taxon>Euteleostomi</taxon>
        <taxon>Actinopterygii</taxon>
        <taxon>Neopterygii</taxon>
        <taxon>Teleostei</taxon>
        <taxon>Anguilliformes</taxon>
        <taxon>Anguillidae</taxon>
        <taxon>Anguilla</taxon>
    </lineage>
</organism>
<protein>
    <submittedName>
        <fullName evidence="1">Uncharacterized protein</fullName>
    </submittedName>
</protein>
<sequence length="34" mass="3831">MSYFNVSSRHFSFLSHPLVMTVKRMCLAGVLLSA</sequence>
<accession>A0A0E9TL47</accession>